<protein>
    <recommendedName>
        <fullName evidence="2">RING-type domain-containing protein</fullName>
    </recommendedName>
</protein>
<dbReference type="InterPro" id="IPR001841">
    <property type="entry name" value="Znf_RING"/>
</dbReference>
<reference evidence="3 4" key="1">
    <citation type="journal article" date="2021" name="Nat. Commun.">
        <title>Genetic determinants of endophytism in the Arabidopsis root mycobiome.</title>
        <authorList>
            <person name="Mesny F."/>
            <person name="Miyauchi S."/>
            <person name="Thiergart T."/>
            <person name="Pickel B."/>
            <person name="Atanasova L."/>
            <person name="Karlsson M."/>
            <person name="Huettel B."/>
            <person name="Barry K.W."/>
            <person name="Haridas S."/>
            <person name="Chen C."/>
            <person name="Bauer D."/>
            <person name="Andreopoulos W."/>
            <person name="Pangilinan J."/>
            <person name="LaButti K."/>
            <person name="Riley R."/>
            <person name="Lipzen A."/>
            <person name="Clum A."/>
            <person name="Drula E."/>
            <person name="Henrissat B."/>
            <person name="Kohler A."/>
            <person name="Grigoriev I.V."/>
            <person name="Martin F.M."/>
            <person name="Hacquard S."/>
        </authorList>
    </citation>
    <scope>NUCLEOTIDE SEQUENCE [LARGE SCALE GENOMIC DNA]</scope>
    <source>
        <strain evidence="3 4">MPI-CAGE-CH-0241</strain>
    </source>
</reference>
<comment type="caution">
    <text evidence="3">The sequence shown here is derived from an EMBL/GenBank/DDBJ whole genome shotgun (WGS) entry which is preliminary data.</text>
</comment>
<evidence type="ECO:0000259" key="2">
    <source>
        <dbReference type="PROSITE" id="PS50089"/>
    </source>
</evidence>
<evidence type="ECO:0000256" key="1">
    <source>
        <dbReference type="PROSITE-ProRule" id="PRU00175"/>
    </source>
</evidence>
<sequence>QTLQERDMVRYLPCGHMFHSKCMHHEVFLKQHESCPICKFCYMPGTASPRGSPIVGRRDAFITALLHFHSFHVATDGITTASLRSPSVILRRKVF</sequence>
<evidence type="ECO:0000313" key="3">
    <source>
        <dbReference type="EMBL" id="KAH6872070.1"/>
    </source>
</evidence>
<dbReference type="EMBL" id="JAGPYM010000047">
    <property type="protein sequence ID" value="KAH6872070.1"/>
    <property type="molecule type" value="Genomic_DNA"/>
</dbReference>
<name>A0A9P9AJ57_9HYPO</name>
<organism evidence="3 4">
    <name type="scientific">Thelonectria olida</name>
    <dbReference type="NCBI Taxonomy" id="1576542"/>
    <lineage>
        <taxon>Eukaryota</taxon>
        <taxon>Fungi</taxon>
        <taxon>Dikarya</taxon>
        <taxon>Ascomycota</taxon>
        <taxon>Pezizomycotina</taxon>
        <taxon>Sordariomycetes</taxon>
        <taxon>Hypocreomycetidae</taxon>
        <taxon>Hypocreales</taxon>
        <taxon>Nectriaceae</taxon>
        <taxon>Thelonectria</taxon>
    </lineage>
</organism>
<feature type="non-terminal residue" evidence="3">
    <location>
        <position position="1"/>
    </location>
</feature>
<gene>
    <name evidence="3" type="ORF">B0T10DRAFT_416627</name>
</gene>
<dbReference type="AlphaFoldDB" id="A0A9P9AJ57"/>
<dbReference type="Gene3D" id="3.30.40.10">
    <property type="entry name" value="Zinc/RING finger domain, C3HC4 (zinc finger)"/>
    <property type="match status" value="1"/>
</dbReference>
<proteinExistence type="predicted"/>
<dbReference type="PROSITE" id="PS50089">
    <property type="entry name" value="ZF_RING_2"/>
    <property type="match status" value="1"/>
</dbReference>
<dbReference type="Proteomes" id="UP000777438">
    <property type="component" value="Unassembled WGS sequence"/>
</dbReference>
<evidence type="ECO:0000313" key="4">
    <source>
        <dbReference type="Proteomes" id="UP000777438"/>
    </source>
</evidence>
<keyword evidence="1" id="KW-0479">Metal-binding</keyword>
<dbReference type="Pfam" id="PF13639">
    <property type="entry name" value="zf-RING_2"/>
    <property type="match status" value="1"/>
</dbReference>
<dbReference type="GO" id="GO:0008270">
    <property type="term" value="F:zinc ion binding"/>
    <property type="evidence" value="ECO:0007669"/>
    <property type="project" value="UniProtKB-KW"/>
</dbReference>
<dbReference type="SUPFAM" id="SSF57850">
    <property type="entry name" value="RING/U-box"/>
    <property type="match status" value="1"/>
</dbReference>
<feature type="domain" description="RING-type" evidence="2">
    <location>
        <begin position="12"/>
        <end position="39"/>
    </location>
</feature>
<keyword evidence="1" id="KW-0862">Zinc</keyword>
<dbReference type="InterPro" id="IPR013083">
    <property type="entry name" value="Znf_RING/FYVE/PHD"/>
</dbReference>
<keyword evidence="4" id="KW-1185">Reference proteome</keyword>
<dbReference type="OrthoDB" id="8062037at2759"/>
<keyword evidence="1" id="KW-0863">Zinc-finger</keyword>
<accession>A0A9P9AJ57</accession>